<dbReference type="InterPro" id="IPR015824">
    <property type="entry name" value="Phosphoglycerate_kinase_N"/>
</dbReference>
<evidence type="ECO:0000256" key="1">
    <source>
        <dbReference type="ARBA" id="ARBA00000642"/>
    </source>
</evidence>
<dbReference type="EC" id="2.7.2.3" evidence="3 10"/>
<dbReference type="Proteomes" id="UP000246351">
    <property type="component" value="Unassembled WGS sequence"/>
</dbReference>
<gene>
    <name evidence="11" type="primary">pgk</name>
    <name evidence="11" type="ORF">DD924_02730</name>
</gene>
<evidence type="ECO:0000256" key="5">
    <source>
        <dbReference type="ARBA" id="ARBA00022679"/>
    </source>
</evidence>
<dbReference type="InterPro" id="IPR001576">
    <property type="entry name" value="Phosphoglycerate_kinase"/>
</dbReference>
<keyword evidence="5 10" id="KW-0808">Transferase</keyword>
<keyword evidence="7 10" id="KW-0418">Kinase</keyword>
<evidence type="ECO:0000256" key="7">
    <source>
        <dbReference type="ARBA" id="ARBA00022777"/>
    </source>
</evidence>
<comment type="similarity">
    <text evidence="10">Belongs to the phosphoglycerate kinase family.</text>
</comment>
<dbReference type="InterPro" id="IPR036043">
    <property type="entry name" value="Phosphoglycerate_kinase_sf"/>
</dbReference>
<comment type="catalytic activity">
    <reaction evidence="1 10">
        <text>(2R)-3-phosphoglycerate + ATP = (2R)-3-phospho-glyceroyl phosphate + ADP</text>
        <dbReference type="Rhea" id="RHEA:14801"/>
        <dbReference type="ChEBI" id="CHEBI:30616"/>
        <dbReference type="ChEBI" id="CHEBI:57604"/>
        <dbReference type="ChEBI" id="CHEBI:58272"/>
        <dbReference type="ChEBI" id="CHEBI:456216"/>
        <dbReference type="EC" id="2.7.2.3"/>
    </reaction>
</comment>
<comment type="caution">
    <text evidence="11">The sequence shown here is derived from an EMBL/GenBank/DDBJ whole genome shotgun (WGS) entry which is preliminary data.</text>
</comment>
<evidence type="ECO:0000256" key="9">
    <source>
        <dbReference type="ARBA" id="ARBA00023152"/>
    </source>
</evidence>
<dbReference type="GO" id="GO:0006096">
    <property type="term" value="P:glycolytic process"/>
    <property type="evidence" value="ECO:0007669"/>
    <property type="project" value="UniProtKB-UniPathway"/>
</dbReference>
<protein>
    <recommendedName>
        <fullName evidence="4 10">Phosphoglycerate kinase</fullName>
        <ecNumber evidence="3 10">2.7.2.3</ecNumber>
    </recommendedName>
</protein>
<dbReference type="GO" id="GO:0006094">
    <property type="term" value="P:gluconeogenesis"/>
    <property type="evidence" value="ECO:0007669"/>
    <property type="project" value="TreeGrafter"/>
</dbReference>
<dbReference type="GO" id="GO:0005524">
    <property type="term" value="F:ATP binding"/>
    <property type="evidence" value="ECO:0007669"/>
    <property type="project" value="UniProtKB-KW"/>
</dbReference>
<organism evidence="11 12">
    <name type="scientific">Staphylococcus pseudintermedius</name>
    <dbReference type="NCBI Taxonomy" id="283734"/>
    <lineage>
        <taxon>Bacteria</taxon>
        <taxon>Bacillati</taxon>
        <taxon>Bacillota</taxon>
        <taxon>Bacilli</taxon>
        <taxon>Bacillales</taxon>
        <taxon>Staphylococcaceae</taxon>
        <taxon>Staphylococcus</taxon>
        <taxon>Staphylococcus intermedius group</taxon>
    </lineage>
</organism>
<evidence type="ECO:0000256" key="2">
    <source>
        <dbReference type="ARBA" id="ARBA00004838"/>
    </source>
</evidence>
<dbReference type="InterPro" id="IPR015911">
    <property type="entry name" value="Phosphoglycerate_kinase_CS"/>
</dbReference>
<reference evidence="11 12" key="1">
    <citation type="journal article" date="2018" name="Vet. Microbiol.">
        <title>Clonal diversity and geographic distribution of methicillin-resistant Staphylococcus pseudintermedius from Australian animals: Discovery of novel sequence types.</title>
        <authorList>
            <person name="Worthing K.A."/>
            <person name="Abraham S."/>
            <person name="Coombs G.W."/>
            <person name="Pang S."/>
            <person name="Saputra S."/>
            <person name="Jordan D."/>
            <person name="Trott D.J."/>
            <person name="Norris J.M."/>
        </authorList>
    </citation>
    <scope>NUCLEOTIDE SEQUENCE [LARGE SCALE GENOMIC DNA]</scope>
    <source>
        <strain evidence="11 12">ST71 3</strain>
    </source>
</reference>
<proteinExistence type="inferred from homology"/>
<dbReference type="Gene3D" id="3.40.50.1260">
    <property type="entry name" value="Phosphoglycerate kinase, N-terminal domain"/>
    <property type="match status" value="1"/>
</dbReference>
<dbReference type="Pfam" id="PF00162">
    <property type="entry name" value="PGK"/>
    <property type="match status" value="1"/>
</dbReference>
<dbReference type="PRINTS" id="PR00477">
    <property type="entry name" value="PHGLYCKINASE"/>
</dbReference>
<dbReference type="UniPathway" id="UPA00109">
    <property type="reaction ID" value="UER00185"/>
</dbReference>
<comment type="pathway">
    <text evidence="2">Carbohydrate degradation; glycolysis; pyruvate from D-glyceraldehyde 3-phosphate: step 2/5.</text>
</comment>
<evidence type="ECO:0000256" key="8">
    <source>
        <dbReference type="ARBA" id="ARBA00022840"/>
    </source>
</evidence>
<dbReference type="SUPFAM" id="SSF53748">
    <property type="entry name" value="Phosphoglycerate kinase"/>
    <property type="match status" value="1"/>
</dbReference>
<dbReference type="PANTHER" id="PTHR11406">
    <property type="entry name" value="PHOSPHOGLYCERATE KINASE"/>
    <property type="match status" value="1"/>
</dbReference>
<dbReference type="GO" id="GO:0005829">
    <property type="term" value="C:cytosol"/>
    <property type="evidence" value="ECO:0007669"/>
    <property type="project" value="TreeGrafter"/>
</dbReference>
<evidence type="ECO:0000256" key="10">
    <source>
        <dbReference type="RuleBase" id="RU000532"/>
    </source>
</evidence>
<evidence type="ECO:0000313" key="12">
    <source>
        <dbReference type="Proteomes" id="UP000246351"/>
    </source>
</evidence>
<evidence type="ECO:0000256" key="3">
    <source>
        <dbReference type="ARBA" id="ARBA00013061"/>
    </source>
</evidence>
<evidence type="ECO:0000256" key="6">
    <source>
        <dbReference type="ARBA" id="ARBA00022741"/>
    </source>
</evidence>
<accession>A0A317ZAY9</accession>
<evidence type="ECO:0000256" key="4">
    <source>
        <dbReference type="ARBA" id="ARBA00016471"/>
    </source>
</evidence>
<dbReference type="AlphaFoldDB" id="A0A317ZAY9"/>
<keyword evidence="8" id="KW-0067">ATP-binding</keyword>
<dbReference type="EMBL" id="QEIV01000211">
    <property type="protein sequence ID" value="PWZ99420.1"/>
    <property type="molecule type" value="Genomic_DNA"/>
</dbReference>
<keyword evidence="6" id="KW-0547">Nucleotide-binding</keyword>
<dbReference type="GO" id="GO:0004618">
    <property type="term" value="F:phosphoglycerate kinase activity"/>
    <property type="evidence" value="ECO:0007669"/>
    <property type="project" value="UniProtKB-EC"/>
</dbReference>
<dbReference type="PANTHER" id="PTHR11406:SF23">
    <property type="entry name" value="PHOSPHOGLYCERATE KINASE 1, CHLOROPLASTIC-RELATED"/>
    <property type="match status" value="1"/>
</dbReference>
<dbReference type="PROSITE" id="PS00111">
    <property type="entry name" value="PGLYCERATE_KINASE"/>
    <property type="match status" value="1"/>
</dbReference>
<evidence type="ECO:0000313" key="11">
    <source>
        <dbReference type="EMBL" id="PWZ99420.1"/>
    </source>
</evidence>
<keyword evidence="9" id="KW-0324">Glycolysis</keyword>
<sequence>MAKKDVTNVELKDKVVLVRADFNVPMKDGEITNDNRIVQALPTLKYIIEQGGKVVVFSHLGKVKEESDKEKLSLAPVAKRLSEKLGQDVQFIPETRGEKLES</sequence>
<name>A0A317ZAY9_STAPS</name>
<feature type="non-terminal residue" evidence="11">
    <location>
        <position position="102"/>
    </location>
</feature>
<dbReference type="GO" id="GO:0043531">
    <property type="term" value="F:ADP binding"/>
    <property type="evidence" value="ECO:0007669"/>
    <property type="project" value="TreeGrafter"/>
</dbReference>